<name>A0A2I0VXH0_9ASPA</name>
<evidence type="ECO:0000313" key="1">
    <source>
        <dbReference type="EMBL" id="PKU68107.1"/>
    </source>
</evidence>
<dbReference type="Gene3D" id="3.50.30.40">
    <property type="entry name" value="Ribonuclease E inhibitor RraA/RraA-like"/>
    <property type="match status" value="1"/>
</dbReference>
<dbReference type="AlphaFoldDB" id="A0A2I0VXH0"/>
<gene>
    <name evidence="1" type="ORF">MA16_Dca023651</name>
</gene>
<dbReference type="Pfam" id="PF03737">
    <property type="entry name" value="RraA-like"/>
    <property type="match status" value="1"/>
</dbReference>
<keyword evidence="2" id="KW-1185">Reference proteome</keyword>
<dbReference type="PANTHER" id="PTHR33254">
    <property type="entry name" value="4-HYDROXY-4-METHYL-2-OXOGLUTARATE ALDOLASE 3-RELATED"/>
    <property type="match status" value="1"/>
</dbReference>
<dbReference type="InterPro" id="IPR005493">
    <property type="entry name" value="RraA/RraA-like"/>
</dbReference>
<organism evidence="1 2">
    <name type="scientific">Dendrobium catenatum</name>
    <dbReference type="NCBI Taxonomy" id="906689"/>
    <lineage>
        <taxon>Eukaryota</taxon>
        <taxon>Viridiplantae</taxon>
        <taxon>Streptophyta</taxon>
        <taxon>Embryophyta</taxon>
        <taxon>Tracheophyta</taxon>
        <taxon>Spermatophyta</taxon>
        <taxon>Magnoliopsida</taxon>
        <taxon>Liliopsida</taxon>
        <taxon>Asparagales</taxon>
        <taxon>Orchidaceae</taxon>
        <taxon>Epidendroideae</taxon>
        <taxon>Malaxideae</taxon>
        <taxon>Dendrobiinae</taxon>
        <taxon>Dendrobium</taxon>
    </lineage>
</organism>
<sequence length="72" mass="8100">MALAQIYDAYPHLILNGELRILHLTFQIYERRNVFSGQVGTLKIFEDNVLVHEFLEEKGNGRALVVDGGGSI</sequence>
<reference evidence="1 2" key="2">
    <citation type="journal article" date="2017" name="Nature">
        <title>The Apostasia genome and the evolution of orchids.</title>
        <authorList>
            <person name="Zhang G.Q."/>
            <person name="Liu K.W."/>
            <person name="Li Z."/>
            <person name="Lohaus R."/>
            <person name="Hsiao Y.Y."/>
            <person name="Niu S.C."/>
            <person name="Wang J.Y."/>
            <person name="Lin Y.C."/>
            <person name="Xu Q."/>
            <person name="Chen L.J."/>
            <person name="Yoshida K."/>
            <person name="Fujiwara S."/>
            <person name="Wang Z.W."/>
            <person name="Zhang Y.Q."/>
            <person name="Mitsuda N."/>
            <person name="Wang M."/>
            <person name="Liu G.H."/>
            <person name="Pecoraro L."/>
            <person name="Huang H.X."/>
            <person name="Xiao X.J."/>
            <person name="Lin M."/>
            <person name="Wu X.Y."/>
            <person name="Wu W.L."/>
            <person name="Chen Y.Y."/>
            <person name="Chang S.B."/>
            <person name="Sakamoto S."/>
            <person name="Ohme-Takagi M."/>
            <person name="Yagi M."/>
            <person name="Zeng S.J."/>
            <person name="Shen C.Y."/>
            <person name="Yeh C.M."/>
            <person name="Luo Y.B."/>
            <person name="Tsai W.C."/>
            <person name="Van de Peer Y."/>
            <person name="Liu Z.J."/>
        </authorList>
    </citation>
    <scope>NUCLEOTIDE SEQUENCE [LARGE SCALE GENOMIC DNA]</scope>
    <source>
        <tissue evidence="1">The whole plant</tissue>
    </source>
</reference>
<evidence type="ECO:0000313" key="2">
    <source>
        <dbReference type="Proteomes" id="UP000233837"/>
    </source>
</evidence>
<reference evidence="1 2" key="1">
    <citation type="journal article" date="2016" name="Sci. Rep.">
        <title>The Dendrobium catenatum Lindl. genome sequence provides insights into polysaccharide synthase, floral development and adaptive evolution.</title>
        <authorList>
            <person name="Zhang G.Q."/>
            <person name="Xu Q."/>
            <person name="Bian C."/>
            <person name="Tsai W.C."/>
            <person name="Yeh C.M."/>
            <person name="Liu K.W."/>
            <person name="Yoshida K."/>
            <person name="Zhang L.S."/>
            <person name="Chang S.B."/>
            <person name="Chen F."/>
            <person name="Shi Y."/>
            <person name="Su Y.Y."/>
            <person name="Zhang Y.Q."/>
            <person name="Chen L.J."/>
            <person name="Yin Y."/>
            <person name="Lin M."/>
            <person name="Huang H."/>
            <person name="Deng H."/>
            <person name="Wang Z.W."/>
            <person name="Zhu S.L."/>
            <person name="Zhao X."/>
            <person name="Deng C."/>
            <person name="Niu S.C."/>
            <person name="Huang J."/>
            <person name="Wang M."/>
            <person name="Liu G.H."/>
            <person name="Yang H.J."/>
            <person name="Xiao X.J."/>
            <person name="Hsiao Y.Y."/>
            <person name="Wu W.L."/>
            <person name="Chen Y.Y."/>
            <person name="Mitsuda N."/>
            <person name="Ohme-Takagi M."/>
            <person name="Luo Y.B."/>
            <person name="Van de Peer Y."/>
            <person name="Liu Z.J."/>
        </authorList>
    </citation>
    <scope>NUCLEOTIDE SEQUENCE [LARGE SCALE GENOMIC DNA]</scope>
    <source>
        <tissue evidence="1">The whole plant</tissue>
    </source>
</reference>
<dbReference type="SUPFAM" id="SSF89562">
    <property type="entry name" value="RraA-like"/>
    <property type="match status" value="1"/>
</dbReference>
<proteinExistence type="predicted"/>
<dbReference type="EMBL" id="KZ503127">
    <property type="protein sequence ID" value="PKU68107.1"/>
    <property type="molecule type" value="Genomic_DNA"/>
</dbReference>
<dbReference type="InterPro" id="IPR036704">
    <property type="entry name" value="RraA/RraA-like_sf"/>
</dbReference>
<accession>A0A2I0VXH0</accession>
<dbReference type="Proteomes" id="UP000233837">
    <property type="component" value="Unassembled WGS sequence"/>
</dbReference>
<dbReference type="PANTHER" id="PTHR33254:SF17">
    <property type="entry name" value="4-HYDROXY-4-METHYL-2-OXOGLUTARATE ALDOLASE 1-RELATED"/>
    <property type="match status" value="1"/>
</dbReference>
<protein>
    <submittedName>
        <fullName evidence="1">Regulator of ribonuclease-like protein 2</fullName>
    </submittedName>
</protein>